<dbReference type="RefSeq" id="WP_168149032.1">
    <property type="nucleotide sequence ID" value="NZ_JAAVXB010000009.1"/>
</dbReference>
<dbReference type="AlphaFoldDB" id="A0A970B9U3"/>
<comment type="caution">
    <text evidence="1">The sequence shown here is derived from an EMBL/GenBank/DDBJ whole genome shotgun (WGS) entry which is preliminary data.</text>
</comment>
<gene>
    <name evidence="1" type="ORF">G7Y82_15430</name>
</gene>
<evidence type="ECO:0000313" key="2">
    <source>
        <dbReference type="Proteomes" id="UP000653472"/>
    </source>
</evidence>
<dbReference type="Proteomes" id="UP000653472">
    <property type="component" value="Unassembled WGS sequence"/>
</dbReference>
<dbReference type="EMBL" id="JAAVXB010000009">
    <property type="protein sequence ID" value="NKF23709.1"/>
    <property type="molecule type" value="Genomic_DNA"/>
</dbReference>
<name>A0A970B9U3_9GAMM</name>
<accession>A0A970B9U3</accession>
<organism evidence="1 2">
    <name type="scientific">Solimonas marina</name>
    <dbReference type="NCBI Taxonomy" id="2714601"/>
    <lineage>
        <taxon>Bacteria</taxon>
        <taxon>Pseudomonadati</taxon>
        <taxon>Pseudomonadota</taxon>
        <taxon>Gammaproteobacteria</taxon>
        <taxon>Nevskiales</taxon>
        <taxon>Nevskiaceae</taxon>
        <taxon>Solimonas</taxon>
    </lineage>
</organism>
<keyword evidence="2" id="KW-1185">Reference proteome</keyword>
<reference evidence="1" key="1">
    <citation type="submission" date="2020-03" db="EMBL/GenBank/DDBJ databases">
        <title>Solimonas marina sp. nov., isolated from deep seawater of the Pacific Ocean.</title>
        <authorList>
            <person name="Liu X."/>
            <person name="Lai Q."/>
            <person name="Sun F."/>
            <person name="Gai Y."/>
            <person name="Li G."/>
            <person name="Shao Z."/>
        </authorList>
    </citation>
    <scope>NUCLEOTIDE SEQUENCE</scope>
    <source>
        <strain evidence="1">C16B3</strain>
    </source>
</reference>
<evidence type="ECO:0000313" key="1">
    <source>
        <dbReference type="EMBL" id="NKF23709.1"/>
    </source>
</evidence>
<sequence>MTENEALLIATRLYVRMRANGGRVIDAVWITQNADYAREILRLAYAHSDDEVQRLALKLEEMLFGAVQPRSAIAPAAPREPAASAAAPKGISKYIGVLR</sequence>
<proteinExistence type="predicted"/>
<protein>
    <submittedName>
        <fullName evidence="1">Uncharacterized protein</fullName>
    </submittedName>
</protein>